<evidence type="ECO:0000256" key="1">
    <source>
        <dbReference type="ARBA" id="ARBA00005622"/>
    </source>
</evidence>
<dbReference type="Gene3D" id="3.40.50.1820">
    <property type="entry name" value="alpha/beta hydrolase"/>
    <property type="match status" value="1"/>
</dbReference>
<dbReference type="InterPro" id="IPR000801">
    <property type="entry name" value="Esterase-like"/>
</dbReference>
<dbReference type="InterPro" id="IPR029058">
    <property type="entry name" value="AB_hydrolase_fold"/>
</dbReference>
<keyword evidence="2 4" id="KW-0378">Hydrolase</keyword>
<dbReference type="PANTHER" id="PTHR40841:SF2">
    <property type="entry name" value="SIDEROPHORE-DEGRADING ESTERASE (EUROFUNG)"/>
    <property type="match status" value="1"/>
</dbReference>
<feature type="compositionally biased region" description="Low complexity" evidence="3">
    <location>
        <begin position="1"/>
        <end position="22"/>
    </location>
</feature>
<evidence type="ECO:0000313" key="4">
    <source>
        <dbReference type="EMBL" id="WNH47071.1"/>
    </source>
</evidence>
<gene>
    <name evidence="4" type="ORF">PDM28_10140</name>
</gene>
<evidence type="ECO:0000256" key="2">
    <source>
        <dbReference type="ARBA" id="ARBA00022801"/>
    </source>
</evidence>
<dbReference type="GO" id="GO:0016787">
    <property type="term" value="F:hydrolase activity"/>
    <property type="evidence" value="ECO:0007669"/>
    <property type="project" value="UniProtKB-KW"/>
</dbReference>
<feature type="region of interest" description="Disordered" evidence="3">
    <location>
        <begin position="1"/>
        <end position="38"/>
    </location>
</feature>
<name>A0ABY9Y8U8_9GAMM</name>
<dbReference type="SUPFAM" id="SSF53474">
    <property type="entry name" value="alpha/beta-Hydrolases"/>
    <property type="match status" value="1"/>
</dbReference>
<feature type="region of interest" description="Disordered" evidence="3">
    <location>
        <begin position="126"/>
        <end position="147"/>
    </location>
</feature>
<dbReference type="EMBL" id="CP115543">
    <property type="protein sequence ID" value="WNH47071.1"/>
    <property type="molecule type" value="Genomic_DNA"/>
</dbReference>
<sequence length="303" mass="33096">MLAGCAKPPVTAAAAAGDASPPRQSAPERASALGGQRGQGLPYEVVGSEVHDVKDPVSGRTYQVFVALPPSYADAPDRKYPVLYVTDADYAFPLARQIGRRLNVEGPKLDEFILVGLSYAVGDEGMPSRRRDYTPTPKGPSSAPPDAVHGGAAPYITYLREQVLPYVAGHYRTDETRRLLLGHSYGALLGTQILFTDPGLFAGYIVGSPSYWYDHNVIDRFEKDYAAGHDDLPASVYMYVGEYETPAFGNDADMVADARRMEAALRAHRYPSLRLKLDVLNDEDHLSVAPRGLTHGLKYLLQR</sequence>
<keyword evidence="5" id="KW-1185">Reference proteome</keyword>
<evidence type="ECO:0000313" key="5">
    <source>
        <dbReference type="Proteomes" id="UP001305421"/>
    </source>
</evidence>
<dbReference type="Pfam" id="PF00756">
    <property type="entry name" value="Esterase"/>
    <property type="match status" value="1"/>
</dbReference>
<comment type="similarity">
    <text evidence="1">Belongs to the esterase D family.</text>
</comment>
<dbReference type="RefSeq" id="WP_311181851.1">
    <property type="nucleotide sequence ID" value="NZ_CP115543.1"/>
</dbReference>
<evidence type="ECO:0000256" key="3">
    <source>
        <dbReference type="SAM" id="MobiDB-lite"/>
    </source>
</evidence>
<reference evidence="4 5" key="1">
    <citation type="submission" date="2022-12" db="EMBL/GenBank/DDBJ databases">
        <title>Two new species, Stenotrophomonas aracearum and Stenotrophomonas oahuensis, isolated from Anthurium (Araceae family) in Hawaii.</title>
        <authorList>
            <person name="Chunag S.C."/>
            <person name="Dobhal S."/>
            <person name="Alvarez A."/>
            <person name="Arif M."/>
        </authorList>
    </citation>
    <scope>NUCLEOTIDE SEQUENCE [LARGE SCALE GENOMIC DNA]</scope>
    <source>
        <strain evidence="4 5">A5588</strain>
    </source>
</reference>
<dbReference type="Proteomes" id="UP001305421">
    <property type="component" value="Chromosome"/>
</dbReference>
<dbReference type="PANTHER" id="PTHR40841">
    <property type="entry name" value="SIDEROPHORE TRIACETYLFUSARININE C ESTERASE"/>
    <property type="match status" value="1"/>
</dbReference>
<accession>A0ABY9Y8U8</accession>
<dbReference type="InterPro" id="IPR052558">
    <property type="entry name" value="Siderophore_Hydrolase_D"/>
</dbReference>
<organism evidence="4 5">
    <name type="scientific">Stenotrophomonas aracearum</name>
    <dbReference type="NCBI Taxonomy" id="3003272"/>
    <lineage>
        <taxon>Bacteria</taxon>
        <taxon>Pseudomonadati</taxon>
        <taxon>Pseudomonadota</taxon>
        <taxon>Gammaproteobacteria</taxon>
        <taxon>Lysobacterales</taxon>
        <taxon>Lysobacteraceae</taxon>
        <taxon>Stenotrophomonas</taxon>
    </lineage>
</organism>
<proteinExistence type="inferred from homology"/>
<protein>
    <submittedName>
        <fullName evidence="4">Alpha/beta hydrolase-fold protein</fullName>
    </submittedName>
</protein>